<accession>A0AAD6S069</accession>
<comment type="similarity">
    <text evidence="3 6">Belongs to the histone H2A family.</text>
</comment>
<protein>
    <recommendedName>
        <fullName evidence="6">Histone H2A</fullName>
    </recommendedName>
</protein>
<dbReference type="GO" id="GO:0005634">
    <property type="term" value="C:nucleus"/>
    <property type="evidence" value="ECO:0007669"/>
    <property type="project" value="UniProtKB-SubCell"/>
</dbReference>
<evidence type="ECO:0000256" key="1">
    <source>
        <dbReference type="ARBA" id="ARBA00004123"/>
    </source>
</evidence>
<comment type="caution">
    <text evidence="8">The sequence shown here is derived from an EMBL/GenBank/DDBJ whole genome shotgun (WGS) entry which is preliminary data.</text>
</comment>
<proteinExistence type="inferred from homology"/>
<evidence type="ECO:0000256" key="2">
    <source>
        <dbReference type="ARBA" id="ARBA00004286"/>
    </source>
</evidence>
<dbReference type="SUPFAM" id="SSF47113">
    <property type="entry name" value="Histone-fold"/>
    <property type="match status" value="1"/>
</dbReference>
<dbReference type="AlphaFoldDB" id="A0AAD6S069"/>
<feature type="compositionally biased region" description="Low complexity" evidence="7">
    <location>
        <begin position="62"/>
        <end position="75"/>
    </location>
</feature>
<dbReference type="PRINTS" id="PR00620">
    <property type="entry name" value="HISTONEH2A"/>
</dbReference>
<dbReference type="PANTHER" id="PTHR23430">
    <property type="entry name" value="HISTONE H2A"/>
    <property type="match status" value="1"/>
</dbReference>
<keyword evidence="9" id="KW-1185">Reference proteome</keyword>
<dbReference type="InterPro" id="IPR032458">
    <property type="entry name" value="Histone_H2A_CS"/>
</dbReference>
<sequence length="150" mass="15415">MQMQPTQGGGGGGKEKAVRQRSSKGSNGSAATGSSGSEGSLKLGGRGRGKHSAQNPPPSCSPRPSAARTRTRSAPWKNRMTKHKAGLQFPVGRIHRVLKKGNYAQRVGAGAAVYLTAILNTYADPYAPYTSSSGLEGGEYPWGGGGAEGS</sequence>
<comment type="subunit">
    <text evidence="6">The nucleosome is a histone octamer containing two molecules each of H2A, H2B, H3 and H4 assembled in one H3-H4 heterotetramer and two H2A-H2B heterodimers. The octamer wraps approximately 147 bp of DNA.</text>
</comment>
<keyword evidence="6" id="KW-0238">DNA-binding</keyword>
<comment type="subcellular location">
    <subcellularLocation>
        <location evidence="2">Chromosome</location>
    </subcellularLocation>
    <subcellularLocation>
        <location evidence="1 6">Nucleus</location>
    </subcellularLocation>
</comment>
<feature type="compositionally biased region" description="Gly residues" evidence="7">
    <location>
        <begin position="135"/>
        <end position="150"/>
    </location>
</feature>
<dbReference type="PROSITE" id="PS00046">
    <property type="entry name" value="HISTONE_H2A"/>
    <property type="match status" value="1"/>
</dbReference>
<dbReference type="GO" id="GO:0003677">
    <property type="term" value="F:DNA binding"/>
    <property type="evidence" value="ECO:0007669"/>
    <property type="project" value="UniProtKB-KW"/>
</dbReference>
<dbReference type="SMART" id="SM00414">
    <property type="entry name" value="H2A"/>
    <property type="match status" value="1"/>
</dbReference>
<gene>
    <name evidence="8" type="ORF">C8F04DRAFT_1198998</name>
</gene>
<keyword evidence="5 6" id="KW-0539">Nucleus</keyword>
<evidence type="ECO:0000313" key="8">
    <source>
        <dbReference type="EMBL" id="KAJ7018404.1"/>
    </source>
</evidence>
<evidence type="ECO:0000256" key="3">
    <source>
        <dbReference type="ARBA" id="ARBA00010691"/>
    </source>
</evidence>
<dbReference type="InterPro" id="IPR002119">
    <property type="entry name" value="Histone_H2A"/>
</dbReference>
<dbReference type="InterPro" id="IPR009072">
    <property type="entry name" value="Histone-fold"/>
</dbReference>
<feature type="region of interest" description="Disordered" evidence="7">
    <location>
        <begin position="130"/>
        <end position="150"/>
    </location>
</feature>
<reference evidence="8" key="1">
    <citation type="submission" date="2023-03" db="EMBL/GenBank/DDBJ databases">
        <title>Massive genome expansion in bonnet fungi (Mycena s.s.) driven by repeated elements and novel gene families across ecological guilds.</title>
        <authorList>
            <consortium name="Lawrence Berkeley National Laboratory"/>
            <person name="Harder C.B."/>
            <person name="Miyauchi S."/>
            <person name="Viragh M."/>
            <person name="Kuo A."/>
            <person name="Thoen E."/>
            <person name="Andreopoulos B."/>
            <person name="Lu D."/>
            <person name="Skrede I."/>
            <person name="Drula E."/>
            <person name="Henrissat B."/>
            <person name="Morin E."/>
            <person name="Kohler A."/>
            <person name="Barry K."/>
            <person name="LaButti K."/>
            <person name="Morin E."/>
            <person name="Salamov A."/>
            <person name="Lipzen A."/>
            <person name="Mereny Z."/>
            <person name="Hegedus B."/>
            <person name="Baldrian P."/>
            <person name="Stursova M."/>
            <person name="Weitz H."/>
            <person name="Taylor A."/>
            <person name="Grigoriev I.V."/>
            <person name="Nagy L.G."/>
            <person name="Martin F."/>
            <person name="Kauserud H."/>
        </authorList>
    </citation>
    <scope>NUCLEOTIDE SEQUENCE</scope>
    <source>
        <strain evidence="8">CBHHK200</strain>
    </source>
</reference>
<feature type="region of interest" description="Disordered" evidence="7">
    <location>
        <begin position="1"/>
        <end position="84"/>
    </location>
</feature>
<evidence type="ECO:0000256" key="6">
    <source>
        <dbReference type="RuleBase" id="RU003767"/>
    </source>
</evidence>
<evidence type="ECO:0000313" key="9">
    <source>
        <dbReference type="Proteomes" id="UP001218188"/>
    </source>
</evidence>
<dbReference type="Proteomes" id="UP001218188">
    <property type="component" value="Unassembled WGS sequence"/>
</dbReference>
<keyword evidence="6" id="KW-0544">Nucleosome core</keyword>
<keyword evidence="4 6" id="KW-0158">Chromosome</keyword>
<evidence type="ECO:0000256" key="7">
    <source>
        <dbReference type="SAM" id="MobiDB-lite"/>
    </source>
</evidence>
<evidence type="ECO:0000256" key="4">
    <source>
        <dbReference type="ARBA" id="ARBA00022454"/>
    </source>
</evidence>
<dbReference type="GO" id="GO:0000786">
    <property type="term" value="C:nucleosome"/>
    <property type="evidence" value="ECO:0007669"/>
    <property type="project" value="UniProtKB-KW"/>
</dbReference>
<organism evidence="8 9">
    <name type="scientific">Mycena alexandri</name>
    <dbReference type="NCBI Taxonomy" id="1745969"/>
    <lineage>
        <taxon>Eukaryota</taxon>
        <taxon>Fungi</taxon>
        <taxon>Dikarya</taxon>
        <taxon>Basidiomycota</taxon>
        <taxon>Agaricomycotina</taxon>
        <taxon>Agaricomycetes</taxon>
        <taxon>Agaricomycetidae</taxon>
        <taxon>Agaricales</taxon>
        <taxon>Marasmiineae</taxon>
        <taxon>Mycenaceae</taxon>
        <taxon>Mycena</taxon>
    </lineage>
</organism>
<dbReference type="EMBL" id="JARJCM010000341">
    <property type="protein sequence ID" value="KAJ7018404.1"/>
    <property type="molecule type" value="Genomic_DNA"/>
</dbReference>
<dbReference type="Gene3D" id="1.10.20.10">
    <property type="entry name" value="Histone, subunit A"/>
    <property type="match status" value="1"/>
</dbReference>
<evidence type="ECO:0000256" key="5">
    <source>
        <dbReference type="ARBA" id="ARBA00023242"/>
    </source>
</evidence>
<dbReference type="GO" id="GO:0046982">
    <property type="term" value="F:protein heterodimerization activity"/>
    <property type="evidence" value="ECO:0007669"/>
    <property type="project" value="InterPro"/>
</dbReference>
<name>A0AAD6S069_9AGAR</name>
<dbReference type="GO" id="GO:0030527">
    <property type="term" value="F:structural constituent of chromatin"/>
    <property type="evidence" value="ECO:0007669"/>
    <property type="project" value="InterPro"/>
</dbReference>
<feature type="compositionally biased region" description="Low complexity" evidence="7">
    <location>
        <begin position="23"/>
        <end position="43"/>
    </location>
</feature>